<reference evidence="2 4" key="3">
    <citation type="journal article" date="2014" name="Nature">
        <title>Elephant shark genome provides unique insights into gnathostome evolution.</title>
        <authorList>
            <consortium name="International Elephant Shark Genome Sequencing Consortium"/>
            <person name="Venkatesh B."/>
            <person name="Lee A.P."/>
            <person name="Ravi V."/>
            <person name="Maurya A.K."/>
            <person name="Lian M.M."/>
            <person name="Swann J.B."/>
            <person name="Ohta Y."/>
            <person name="Flajnik M.F."/>
            <person name="Sutoh Y."/>
            <person name="Kasahara M."/>
            <person name="Hoon S."/>
            <person name="Gangu V."/>
            <person name="Roy S.W."/>
            <person name="Irimia M."/>
            <person name="Korzh V."/>
            <person name="Kondrychyn I."/>
            <person name="Lim Z.W."/>
            <person name="Tay B.H."/>
            <person name="Tohari S."/>
            <person name="Kong K.W."/>
            <person name="Ho S."/>
            <person name="Lorente-Galdos B."/>
            <person name="Quilez J."/>
            <person name="Marques-Bonet T."/>
            <person name="Raney B.J."/>
            <person name="Ingham P.W."/>
            <person name="Tay A."/>
            <person name="Hillier L.W."/>
            <person name="Minx P."/>
            <person name="Boehm T."/>
            <person name="Wilson R.K."/>
            <person name="Brenner S."/>
            <person name="Warren W.C."/>
        </authorList>
    </citation>
    <scope>NUCLEOTIDE SEQUENCE</scope>
    <source>
        <tissue evidence="2">Spleen</tissue>
    </source>
</reference>
<evidence type="ECO:0000313" key="3">
    <source>
        <dbReference type="Ensembl" id="ENSCMIP00000006004.1"/>
    </source>
</evidence>
<evidence type="ECO:0000313" key="4">
    <source>
        <dbReference type="Proteomes" id="UP000314986"/>
    </source>
</evidence>
<dbReference type="STRING" id="7868.ENSCMIP00000006004"/>
<dbReference type="GO" id="GO:0003676">
    <property type="term" value="F:nucleic acid binding"/>
    <property type="evidence" value="ECO:0007669"/>
    <property type="project" value="InterPro"/>
</dbReference>
<name>V9KU13_CALMI</name>
<dbReference type="Ensembl" id="ENSCMIT00000006204.1">
    <property type="protein sequence ID" value="ENSCMIP00000006004.1"/>
    <property type="gene ID" value="ENSCMIG00000003462.1"/>
</dbReference>
<accession>V9KU13</accession>
<dbReference type="SUPFAM" id="SSF53098">
    <property type="entry name" value="Ribonuclease H-like"/>
    <property type="match status" value="1"/>
</dbReference>
<dbReference type="AlphaFoldDB" id="V9KU13"/>
<organism evidence="2">
    <name type="scientific">Callorhinchus milii</name>
    <name type="common">Ghost shark</name>
    <dbReference type="NCBI Taxonomy" id="7868"/>
    <lineage>
        <taxon>Eukaryota</taxon>
        <taxon>Metazoa</taxon>
        <taxon>Chordata</taxon>
        <taxon>Craniata</taxon>
        <taxon>Vertebrata</taxon>
        <taxon>Chondrichthyes</taxon>
        <taxon>Holocephali</taxon>
        <taxon>Chimaeriformes</taxon>
        <taxon>Callorhinchidae</taxon>
        <taxon>Callorhinchus</taxon>
    </lineage>
</organism>
<reference evidence="4" key="2">
    <citation type="journal article" date="2007" name="PLoS Biol.">
        <title>Survey sequencing and comparative analysis of the elephant shark (Callorhinchus milii) genome.</title>
        <authorList>
            <person name="Venkatesh B."/>
            <person name="Kirkness E.F."/>
            <person name="Loh Y.H."/>
            <person name="Halpern A.L."/>
            <person name="Lee A.P."/>
            <person name="Johnson J."/>
            <person name="Dandona N."/>
            <person name="Viswanathan L.D."/>
            <person name="Tay A."/>
            <person name="Venter J.C."/>
            <person name="Strausberg R.L."/>
            <person name="Brenner S."/>
        </authorList>
    </citation>
    <scope>NUCLEOTIDE SEQUENCE [LARGE SCALE GENOMIC DNA]</scope>
</reference>
<dbReference type="InterPro" id="IPR036397">
    <property type="entry name" value="RNaseH_sf"/>
</dbReference>
<dbReference type="OMA" id="WKFDGPI"/>
<dbReference type="GeneTree" id="ENSGT00940000176053"/>
<reference evidence="3" key="4">
    <citation type="submission" date="2025-05" db="UniProtKB">
        <authorList>
            <consortium name="Ensembl"/>
        </authorList>
    </citation>
    <scope>IDENTIFICATION</scope>
</reference>
<evidence type="ECO:0000313" key="2">
    <source>
        <dbReference type="EMBL" id="AFP02449.1"/>
    </source>
</evidence>
<dbReference type="InterPro" id="IPR057617">
    <property type="entry name" value="PML_C"/>
</dbReference>
<dbReference type="Gene3D" id="3.30.420.10">
    <property type="entry name" value="Ribonuclease H-like superfamily/Ribonuclease H"/>
    <property type="match status" value="1"/>
</dbReference>
<proteinExistence type="evidence at transcript level"/>
<evidence type="ECO:0000259" key="1">
    <source>
        <dbReference type="Pfam" id="PF25244"/>
    </source>
</evidence>
<feature type="domain" description="PML C-terminal" evidence="1">
    <location>
        <begin position="152"/>
        <end position="222"/>
    </location>
</feature>
<dbReference type="Pfam" id="PF25244">
    <property type="entry name" value="PML_C"/>
    <property type="match status" value="1"/>
</dbReference>
<protein>
    <submittedName>
        <fullName evidence="2">DNA polymerase III polC-type-like protein</fullName>
    </submittedName>
</protein>
<dbReference type="InterPro" id="IPR012337">
    <property type="entry name" value="RNaseH-like_sf"/>
</dbReference>
<reference evidence="4" key="1">
    <citation type="journal article" date="2006" name="Science">
        <title>Ancient noncoding elements conserved in the human genome.</title>
        <authorList>
            <person name="Venkatesh B."/>
            <person name="Kirkness E.F."/>
            <person name="Loh Y.H."/>
            <person name="Halpern A.L."/>
            <person name="Lee A.P."/>
            <person name="Johnson J."/>
            <person name="Dandona N."/>
            <person name="Viswanathan L.D."/>
            <person name="Tay A."/>
            <person name="Venter J.C."/>
            <person name="Strausberg R.L."/>
            <person name="Brenner S."/>
        </authorList>
    </citation>
    <scope>NUCLEOTIDE SEQUENCE [LARGE SCALE GENOMIC DNA]</scope>
</reference>
<dbReference type="EMBL" id="JW869931">
    <property type="protein sequence ID" value="AFP02449.1"/>
    <property type="molecule type" value="mRNA"/>
</dbReference>
<dbReference type="Proteomes" id="UP000314986">
    <property type="component" value="Unassembled WGS sequence"/>
</dbReference>
<sequence length="243" mass="27936">MSECASVNGMRVVDGTLFLRGKPQPTSSLQEAMAAFLKFLQSVSRPVLIGHNIWRFDCSVIHRVWEKLSMKDQFNECIVGFLDTLWLAKNMISRRAVKSYSLHHLVFTCVRKDFVAKNSLEEVKILQELYSVLNPSPEQTCNAQFSLSQFECRLSLQPLLDQKIISNPILVQLAKQEISLEKIKSAHQEDPRCGVQKLLYVNGNTVLSRPELTIRKIRAFLRVKSLKDRKLDSMWWNATQNVK</sequence>
<keyword evidence="4" id="KW-1185">Reference proteome</keyword>